<feature type="region of interest" description="Disordered" evidence="1">
    <location>
        <begin position="249"/>
        <end position="353"/>
    </location>
</feature>
<protein>
    <submittedName>
        <fullName evidence="3">Uncharacterized protein</fullName>
    </submittedName>
</protein>
<feature type="compositionally biased region" description="Low complexity" evidence="1">
    <location>
        <begin position="399"/>
        <end position="410"/>
    </location>
</feature>
<feature type="compositionally biased region" description="Polar residues" evidence="1">
    <location>
        <begin position="369"/>
        <end position="398"/>
    </location>
</feature>
<dbReference type="Proteomes" id="UP001152300">
    <property type="component" value="Unassembled WGS sequence"/>
</dbReference>
<feature type="compositionally biased region" description="Gly residues" evidence="1">
    <location>
        <begin position="323"/>
        <end position="349"/>
    </location>
</feature>
<gene>
    <name evidence="3" type="ORF">OCU04_012861</name>
</gene>
<keyword evidence="4" id="KW-1185">Reference proteome</keyword>
<feature type="compositionally biased region" description="Low complexity" evidence="1">
    <location>
        <begin position="281"/>
        <end position="295"/>
    </location>
</feature>
<feature type="compositionally biased region" description="Polar residues" evidence="1">
    <location>
        <begin position="303"/>
        <end position="322"/>
    </location>
</feature>
<keyword evidence="2" id="KW-0472">Membrane</keyword>
<sequence>MPSRRFGRPAMVVATLIAFSVLTLVFIGEGLKAFVHRDGVSLGKRDFAFGLNWQTTIFTPSTGRSEISALNYCSPDPLNTPVPLIIDHVQSENEATEEGSTTVSAILAQGTNTVSFALQGRSDMVSVILANINSLVTRPTGISNTARDATGLLAIAMAKSKPSISSTAISSAATPTDLHSLAAFELLRKAAAYNVHHGSHGESCDCSACISSPAASIPITVAPPLPTHELMARAFLARAETVTVTVSACPDSASKPSNSTGSGPETPASAPESPDSTSSGPKSPSPASNSTSSGPKNPAPAPENSNATSPSRPSPPFSNGTETGSGGAPAGSGTGGSGAGGSNAGGSGAGSAASASGAVASAASLFSGNSTQPTGNAQPSNNANKPSSTSKSTPAENTSPVSSSSISPPIASQASAASSGIDNSIFALITPALSNVVYIFSTIAPVAGMVIMGQIWLL</sequence>
<proteinExistence type="predicted"/>
<dbReference type="EMBL" id="JAPEIS010000016">
    <property type="protein sequence ID" value="KAJ8058688.1"/>
    <property type="molecule type" value="Genomic_DNA"/>
</dbReference>
<keyword evidence="2" id="KW-0812">Transmembrane</keyword>
<organism evidence="3 4">
    <name type="scientific">Sclerotinia nivalis</name>
    <dbReference type="NCBI Taxonomy" id="352851"/>
    <lineage>
        <taxon>Eukaryota</taxon>
        <taxon>Fungi</taxon>
        <taxon>Dikarya</taxon>
        <taxon>Ascomycota</taxon>
        <taxon>Pezizomycotina</taxon>
        <taxon>Leotiomycetes</taxon>
        <taxon>Helotiales</taxon>
        <taxon>Sclerotiniaceae</taxon>
        <taxon>Sclerotinia</taxon>
    </lineage>
</organism>
<name>A0A9X0AAN1_9HELO</name>
<feature type="compositionally biased region" description="Polar residues" evidence="1">
    <location>
        <begin position="254"/>
        <end position="263"/>
    </location>
</feature>
<keyword evidence="2" id="KW-1133">Transmembrane helix</keyword>
<dbReference type="AlphaFoldDB" id="A0A9X0AAN1"/>
<feature type="region of interest" description="Disordered" evidence="1">
    <location>
        <begin position="366"/>
        <end position="410"/>
    </location>
</feature>
<reference evidence="3" key="1">
    <citation type="submission" date="2022-11" db="EMBL/GenBank/DDBJ databases">
        <title>Genome Resource of Sclerotinia nivalis Strain SnTB1, a Plant Pathogen Isolated from American Ginseng.</title>
        <authorList>
            <person name="Fan S."/>
        </authorList>
    </citation>
    <scope>NUCLEOTIDE SEQUENCE</scope>
    <source>
        <strain evidence="3">SnTB1</strain>
    </source>
</reference>
<evidence type="ECO:0000256" key="2">
    <source>
        <dbReference type="SAM" id="Phobius"/>
    </source>
</evidence>
<feature type="transmembrane region" description="Helical" evidence="2">
    <location>
        <begin position="436"/>
        <end position="457"/>
    </location>
</feature>
<evidence type="ECO:0000313" key="3">
    <source>
        <dbReference type="EMBL" id="KAJ8058688.1"/>
    </source>
</evidence>
<accession>A0A9X0AAN1</accession>
<evidence type="ECO:0000256" key="1">
    <source>
        <dbReference type="SAM" id="MobiDB-lite"/>
    </source>
</evidence>
<evidence type="ECO:0000313" key="4">
    <source>
        <dbReference type="Proteomes" id="UP001152300"/>
    </source>
</evidence>
<comment type="caution">
    <text evidence="3">The sequence shown here is derived from an EMBL/GenBank/DDBJ whole genome shotgun (WGS) entry which is preliminary data.</text>
</comment>
<dbReference type="OrthoDB" id="3557286at2759"/>